<proteinExistence type="predicted"/>
<sequence length="87" mass="9959">MQTAQPRPLPHDDASHCVTSHPDPRGHGSIRRTMGKLFYCRVPSDPRCLIAFRFLDKKKKRVAKKDNSSSHLPVAWWRGGRMHVTPT</sequence>
<evidence type="ECO:0000313" key="3">
    <source>
        <dbReference type="Proteomes" id="UP001519460"/>
    </source>
</evidence>
<feature type="region of interest" description="Disordered" evidence="1">
    <location>
        <begin position="1"/>
        <end position="30"/>
    </location>
</feature>
<comment type="caution">
    <text evidence="2">The sequence shown here is derived from an EMBL/GenBank/DDBJ whole genome shotgun (WGS) entry which is preliminary data.</text>
</comment>
<dbReference type="EMBL" id="JACVVK020000148">
    <property type="protein sequence ID" value="KAK7488618.1"/>
    <property type="molecule type" value="Genomic_DNA"/>
</dbReference>
<reference evidence="2 3" key="1">
    <citation type="journal article" date="2023" name="Sci. Data">
        <title>Genome assembly of the Korean intertidal mud-creeper Batillaria attramentaria.</title>
        <authorList>
            <person name="Patra A.K."/>
            <person name="Ho P.T."/>
            <person name="Jun S."/>
            <person name="Lee S.J."/>
            <person name="Kim Y."/>
            <person name="Won Y.J."/>
        </authorList>
    </citation>
    <scope>NUCLEOTIDE SEQUENCE [LARGE SCALE GENOMIC DNA]</scope>
    <source>
        <strain evidence="2">Wonlab-2016</strain>
    </source>
</reference>
<organism evidence="2 3">
    <name type="scientific">Batillaria attramentaria</name>
    <dbReference type="NCBI Taxonomy" id="370345"/>
    <lineage>
        <taxon>Eukaryota</taxon>
        <taxon>Metazoa</taxon>
        <taxon>Spiralia</taxon>
        <taxon>Lophotrochozoa</taxon>
        <taxon>Mollusca</taxon>
        <taxon>Gastropoda</taxon>
        <taxon>Caenogastropoda</taxon>
        <taxon>Sorbeoconcha</taxon>
        <taxon>Cerithioidea</taxon>
        <taxon>Batillariidae</taxon>
        <taxon>Batillaria</taxon>
    </lineage>
</organism>
<dbReference type="AlphaFoldDB" id="A0ABD0KN06"/>
<evidence type="ECO:0000256" key="1">
    <source>
        <dbReference type="SAM" id="MobiDB-lite"/>
    </source>
</evidence>
<evidence type="ECO:0000313" key="2">
    <source>
        <dbReference type="EMBL" id="KAK7488618.1"/>
    </source>
</evidence>
<name>A0ABD0KN06_9CAEN</name>
<accession>A0ABD0KN06</accession>
<keyword evidence="3" id="KW-1185">Reference proteome</keyword>
<protein>
    <submittedName>
        <fullName evidence="2">Uncharacterized protein</fullName>
    </submittedName>
</protein>
<gene>
    <name evidence="2" type="ORF">BaRGS_00020071</name>
</gene>
<dbReference type="Proteomes" id="UP001519460">
    <property type="component" value="Unassembled WGS sequence"/>
</dbReference>